<organism evidence="2">
    <name type="scientific">Pinus taeda</name>
    <name type="common">Loblolly pine</name>
    <dbReference type="NCBI Taxonomy" id="3352"/>
    <lineage>
        <taxon>Eukaryota</taxon>
        <taxon>Viridiplantae</taxon>
        <taxon>Streptophyta</taxon>
        <taxon>Embryophyta</taxon>
        <taxon>Tracheophyta</taxon>
        <taxon>Spermatophyta</taxon>
        <taxon>Pinopsida</taxon>
        <taxon>Pinidae</taxon>
        <taxon>Conifers I</taxon>
        <taxon>Pinales</taxon>
        <taxon>Pinaceae</taxon>
        <taxon>Pinus</taxon>
        <taxon>Pinus subgen. Pinus</taxon>
    </lineage>
</organism>
<dbReference type="GO" id="GO:0006952">
    <property type="term" value="P:defense response"/>
    <property type="evidence" value="ECO:0007669"/>
    <property type="project" value="InterPro"/>
</dbReference>
<dbReference type="PANTHER" id="PTHR46898">
    <property type="entry name" value="SENESCENCE-ASSOCIATED CARBOXYLESTERASE 101"/>
    <property type="match status" value="1"/>
</dbReference>
<evidence type="ECO:0000313" key="2">
    <source>
        <dbReference type="EMBL" id="AFG68531.1"/>
    </source>
</evidence>
<dbReference type="Pfam" id="PF18117">
    <property type="entry name" value="EDS1_EP"/>
    <property type="match status" value="1"/>
</dbReference>
<name>H9X2N8_PINTA</name>
<dbReference type="GO" id="GO:0052689">
    <property type="term" value="F:carboxylic ester hydrolase activity"/>
    <property type="evidence" value="ECO:0007669"/>
    <property type="project" value="InterPro"/>
</dbReference>
<dbReference type="PANTHER" id="PTHR46898:SF3">
    <property type="entry name" value="FUNGAL LIPASE-LIKE DOMAIN-CONTAINING PROTEIN"/>
    <property type="match status" value="1"/>
</dbReference>
<dbReference type="AlphaFoldDB" id="H9X2N8"/>
<dbReference type="InterPro" id="IPR041266">
    <property type="entry name" value="EDS1_EP"/>
</dbReference>
<evidence type="ECO:0000259" key="1">
    <source>
        <dbReference type="Pfam" id="PF18117"/>
    </source>
</evidence>
<accession>H9X2N8</accession>
<dbReference type="InterPro" id="IPR044603">
    <property type="entry name" value="SAG101-like"/>
</dbReference>
<sequence>EPLDIAYFYRTANADKNYISDGRPRRHKVLQKWLEDKEKTRSSRVQRLRTKPASLTEDTCFWAYVEEAWKDLESLKKGQHQRLQSLEQFEQYVTNMKNALKISSDIFLEGSSFKLWSESWEEYKRAHSP</sequence>
<dbReference type="EMBL" id="FJ058267">
    <property type="protein sequence ID" value="AFG68531.1"/>
    <property type="molecule type" value="Genomic_DNA"/>
</dbReference>
<protein>
    <recommendedName>
        <fullName evidence="1">EDS1 EP domain-containing protein</fullName>
    </recommendedName>
</protein>
<proteinExistence type="predicted"/>
<reference evidence="2" key="1">
    <citation type="submission" date="2008-08" db="EMBL/GenBank/DDBJ databases">
        <title>Nucleotide Diversity and Divergence in the Loblolly Pine Gene Space.</title>
        <authorList>
            <person name="Neale D.B."/>
            <person name="Wegrzyn J.L."/>
            <person name="Lee J.M."/>
            <person name="Eckert A.J."/>
            <person name="Liechty J.D."/>
            <person name="Stevens K.A."/>
            <person name="Langley C.H."/>
        </authorList>
    </citation>
    <scope>NUCLEOTIDE SEQUENCE</scope>
    <source>
        <strain evidence="2">1496</strain>
        <tissue evidence="2">Megagametophyte</tissue>
    </source>
</reference>
<feature type="non-terminal residue" evidence="2">
    <location>
        <position position="1"/>
    </location>
</feature>
<gene>
    <name evidence="2" type="ORF">0_1583_01</name>
</gene>
<feature type="domain" description="EDS1 EP" evidence="1">
    <location>
        <begin position="1"/>
        <end position="126"/>
    </location>
</feature>